<feature type="domain" description="GPR180-like N-terminal" evidence="1">
    <location>
        <begin position="3"/>
        <end position="49"/>
    </location>
</feature>
<evidence type="ECO:0000313" key="3">
    <source>
        <dbReference type="Proteomes" id="UP000324222"/>
    </source>
</evidence>
<dbReference type="EMBL" id="VSRR010003099">
    <property type="protein sequence ID" value="MPC34657.1"/>
    <property type="molecule type" value="Genomic_DNA"/>
</dbReference>
<evidence type="ECO:0000313" key="2">
    <source>
        <dbReference type="EMBL" id="MPC34657.1"/>
    </source>
</evidence>
<sequence length="93" mass="11097">MADCRVERLSGDVSHYHCRGKNRFISARDRWWFIAASNCESSKGLEMRYKLTMTNGYSYWYKHFSADEFCEYIVSMYTTLSSLRPALSRQWLE</sequence>
<keyword evidence="3" id="KW-1185">Reference proteome</keyword>
<evidence type="ECO:0000259" key="1">
    <source>
        <dbReference type="Pfam" id="PF21892"/>
    </source>
</evidence>
<dbReference type="PANTHER" id="PTHR23252">
    <property type="entry name" value="INTIMAL THICKNESS RECEPTOR-RELATED"/>
    <property type="match status" value="1"/>
</dbReference>
<protein>
    <submittedName>
        <fullName evidence="2">Transmembrane protein 145</fullName>
    </submittedName>
</protein>
<accession>A0A5B7EN13</accession>
<dbReference type="AlphaFoldDB" id="A0A5B7EN13"/>
<dbReference type="PANTHER" id="PTHR23252:SF24">
    <property type="entry name" value="TRANSMEMBRANE PROTEIN 145"/>
    <property type="match status" value="1"/>
</dbReference>
<reference evidence="2 3" key="1">
    <citation type="submission" date="2019-05" db="EMBL/GenBank/DDBJ databases">
        <title>Another draft genome of Portunus trituberculatus and its Hox gene families provides insights of decapod evolution.</title>
        <authorList>
            <person name="Jeong J.-H."/>
            <person name="Song I."/>
            <person name="Kim S."/>
            <person name="Choi T."/>
            <person name="Kim D."/>
            <person name="Ryu S."/>
            <person name="Kim W."/>
        </authorList>
    </citation>
    <scope>NUCLEOTIDE SEQUENCE [LARGE SCALE GENOMIC DNA]</scope>
    <source>
        <tissue evidence="2">Muscle</tissue>
    </source>
</reference>
<dbReference type="Proteomes" id="UP000324222">
    <property type="component" value="Unassembled WGS sequence"/>
</dbReference>
<keyword evidence="2" id="KW-0812">Transmembrane</keyword>
<dbReference type="OrthoDB" id="205745at2759"/>
<keyword evidence="2" id="KW-0472">Membrane</keyword>
<organism evidence="2 3">
    <name type="scientific">Portunus trituberculatus</name>
    <name type="common">Swimming crab</name>
    <name type="synonym">Neptunus trituberculatus</name>
    <dbReference type="NCBI Taxonomy" id="210409"/>
    <lineage>
        <taxon>Eukaryota</taxon>
        <taxon>Metazoa</taxon>
        <taxon>Ecdysozoa</taxon>
        <taxon>Arthropoda</taxon>
        <taxon>Crustacea</taxon>
        <taxon>Multicrustacea</taxon>
        <taxon>Malacostraca</taxon>
        <taxon>Eumalacostraca</taxon>
        <taxon>Eucarida</taxon>
        <taxon>Decapoda</taxon>
        <taxon>Pleocyemata</taxon>
        <taxon>Brachyura</taxon>
        <taxon>Eubrachyura</taxon>
        <taxon>Portunoidea</taxon>
        <taxon>Portunidae</taxon>
        <taxon>Portuninae</taxon>
        <taxon>Portunus</taxon>
    </lineage>
</organism>
<proteinExistence type="predicted"/>
<dbReference type="Pfam" id="PF21892">
    <property type="entry name" value="TMEM145_N"/>
    <property type="match status" value="1"/>
</dbReference>
<dbReference type="InterPro" id="IPR047831">
    <property type="entry name" value="GPR180/TMEM145"/>
</dbReference>
<name>A0A5B7EN13_PORTR</name>
<gene>
    <name evidence="2" type="primary">tmem145_2</name>
    <name evidence="2" type="ORF">E2C01_028052</name>
</gene>
<dbReference type="InterPro" id="IPR053880">
    <property type="entry name" value="GPR180-like_N"/>
</dbReference>
<comment type="caution">
    <text evidence="2">The sequence shown here is derived from an EMBL/GenBank/DDBJ whole genome shotgun (WGS) entry which is preliminary data.</text>
</comment>